<proteinExistence type="inferred from homology"/>
<gene>
    <name evidence="10" type="ORF">GQF03_13275</name>
</gene>
<evidence type="ECO:0000259" key="7">
    <source>
        <dbReference type="Pfam" id="PF00441"/>
    </source>
</evidence>
<name>A0A845MH07_9PROT</name>
<evidence type="ECO:0000256" key="2">
    <source>
        <dbReference type="ARBA" id="ARBA00009347"/>
    </source>
</evidence>
<evidence type="ECO:0000256" key="5">
    <source>
        <dbReference type="ARBA" id="ARBA00023002"/>
    </source>
</evidence>
<evidence type="ECO:0000256" key="3">
    <source>
        <dbReference type="ARBA" id="ARBA00022630"/>
    </source>
</evidence>
<dbReference type="GO" id="GO:0005737">
    <property type="term" value="C:cytoplasm"/>
    <property type="evidence" value="ECO:0007669"/>
    <property type="project" value="TreeGrafter"/>
</dbReference>
<evidence type="ECO:0000256" key="4">
    <source>
        <dbReference type="ARBA" id="ARBA00022827"/>
    </source>
</evidence>
<evidence type="ECO:0000313" key="10">
    <source>
        <dbReference type="EMBL" id="MZR23303.1"/>
    </source>
</evidence>
<feature type="domain" description="Acyl-CoA dehydrogenase/oxidase N-terminal" evidence="9">
    <location>
        <begin position="24"/>
        <end position="136"/>
    </location>
</feature>
<dbReference type="FunFam" id="2.40.110.10:FF:000002">
    <property type="entry name" value="Acyl-CoA dehydrogenase fadE12"/>
    <property type="match status" value="1"/>
</dbReference>
<evidence type="ECO:0000313" key="11">
    <source>
        <dbReference type="Proteomes" id="UP000445696"/>
    </source>
</evidence>
<dbReference type="InterPro" id="IPR050741">
    <property type="entry name" value="Acyl-CoA_dehydrogenase"/>
</dbReference>
<dbReference type="InterPro" id="IPR009075">
    <property type="entry name" value="AcylCo_DH/oxidase_C"/>
</dbReference>
<evidence type="ECO:0000259" key="8">
    <source>
        <dbReference type="Pfam" id="PF02770"/>
    </source>
</evidence>
<dbReference type="PANTHER" id="PTHR48083:SF28">
    <property type="entry name" value="ACYL-COA DEHYDROGENASE FAMILY PROTEIN (AFU_ORTHOLOGUE AFUA_6G10880)-RELATED"/>
    <property type="match status" value="1"/>
</dbReference>
<sequence>MAPSYENGENPFDFDHRYHGPHYTEDHHAWRAALRAFVDQEIIPHVDDWDEAGEFPRDLYKKAAAVGLLGLGYPAEYGGTPVDAFFNIITSEELARIGAGGINASLMVHSIGLPPIFATGSDEMKRRIAPAVLAGEKIHALAITEPSGGSDVANLKTRAVADGDDYIVNGSKMFITGGMRADYYTVAVRTGSEGKDGVSLLLIERDRPGFTRTPLKKQGWWASDTAALYFDDVRVPKSNLIGKENRGFIGIMTNFNSERLGMAAGANAAARVCLEDALTWARERMTFGKRLADHQVIRHKFAEMARKINATQAYLEQCALRVQAGERPVADLSLLKVQASQTMEFCAREAMQILGGAGYMRGCRVERIYREVRVMAIGGGSEEIMRDLVARQMQI</sequence>
<evidence type="ECO:0000259" key="9">
    <source>
        <dbReference type="Pfam" id="PF02771"/>
    </source>
</evidence>
<evidence type="ECO:0000256" key="1">
    <source>
        <dbReference type="ARBA" id="ARBA00001974"/>
    </source>
</evidence>
<dbReference type="PANTHER" id="PTHR48083">
    <property type="entry name" value="MEDIUM-CHAIN SPECIFIC ACYL-COA DEHYDROGENASE, MITOCHONDRIAL-RELATED"/>
    <property type="match status" value="1"/>
</dbReference>
<dbReference type="FunFam" id="1.20.140.10:FF:000001">
    <property type="entry name" value="Acyl-CoA dehydrogenase"/>
    <property type="match status" value="1"/>
</dbReference>
<keyword evidence="11" id="KW-1185">Reference proteome</keyword>
<dbReference type="InterPro" id="IPR037069">
    <property type="entry name" value="AcylCoA_DH/ox_N_sf"/>
</dbReference>
<organism evidence="10 11">
    <name type="scientific">Sneathiella chungangensis</name>
    <dbReference type="NCBI Taxonomy" id="1418234"/>
    <lineage>
        <taxon>Bacteria</taxon>
        <taxon>Pseudomonadati</taxon>
        <taxon>Pseudomonadota</taxon>
        <taxon>Alphaproteobacteria</taxon>
        <taxon>Sneathiellales</taxon>
        <taxon>Sneathiellaceae</taxon>
        <taxon>Sneathiella</taxon>
    </lineage>
</organism>
<accession>A0A845MH07</accession>
<dbReference type="InterPro" id="IPR006091">
    <property type="entry name" value="Acyl-CoA_Oxase/DH_mid-dom"/>
</dbReference>
<dbReference type="GO" id="GO:0033539">
    <property type="term" value="P:fatty acid beta-oxidation using acyl-CoA dehydrogenase"/>
    <property type="evidence" value="ECO:0007669"/>
    <property type="project" value="TreeGrafter"/>
</dbReference>
<keyword evidence="5 6" id="KW-0560">Oxidoreductase</keyword>
<reference evidence="10 11" key="1">
    <citation type="journal article" date="2014" name="Int. J. Syst. Evol. Microbiol.">
        <title>Sneathiella chungangensis sp. nov., isolated from a marine sand, and emended description of the genus Sneathiella.</title>
        <authorList>
            <person name="Siamphan C."/>
            <person name="Kim H."/>
            <person name="Lee J.S."/>
            <person name="Kim W."/>
        </authorList>
    </citation>
    <scope>NUCLEOTIDE SEQUENCE [LARGE SCALE GENOMIC DNA]</scope>
    <source>
        <strain evidence="10 11">KCTC 32476</strain>
    </source>
</reference>
<keyword evidence="3 6" id="KW-0285">Flavoprotein</keyword>
<dbReference type="Pfam" id="PF00441">
    <property type="entry name" value="Acyl-CoA_dh_1"/>
    <property type="match status" value="1"/>
</dbReference>
<dbReference type="Gene3D" id="1.20.140.10">
    <property type="entry name" value="Butyryl-CoA Dehydrogenase, subunit A, domain 3"/>
    <property type="match status" value="1"/>
</dbReference>
<comment type="caution">
    <text evidence="10">The sequence shown here is derived from an EMBL/GenBank/DDBJ whole genome shotgun (WGS) entry which is preliminary data.</text>
</comment>
<feature type="domain" description="Acyl-CoA dehydrogenase/oxidase C-terminal" evidence="7">
    <location>
        <begin position="245"/>
        <end position="393"/>
    </location>
</feature>
<dbReference type="AlphaFoldDB" id="A0A845MH07"/>
<keyword evidence="4 6" id="KW-0274">FAD</keyword>
<dbReference type="InterPro" id="IPR009100">
    <property type="entry name" value="AcylCoA_DH/oxidase_NM_dom_sf"/>
</dbReference>
<dbReference type="SUPFAM" id="SSF47203">
    <property type="entry name" value="Acyl-CoA dehydrogenase C-terminal domain-like"/>
    <property type="match status" value="1"/>
</dbReference>
<feature type="domain" description="Acyl-CoA oxidase/dehydrogenase middle" evidence="8">
    <location>
        <begin position="140"/>
        <end position="233"/>
    </location>
</feature>
<dbReference type="Proteomes" id="UP000445696">
    <property type="component" value="Unassembled WGS sequence"/>
</dbReference>
<comment type="similarity">
    <text evidence="2 6">Belongs to the acyl-CoA dehydrogenase family.</text>
</comment>
<dbReference type="Gene3D" id="2.40.110.10">
    <property type="entry name" value="Butyryl-CoA Dehydrogenase, subunit A, domain 2"/>
    <property type="match status" value="1"/>
</dbReference>
<dbReference type="InterPro" id="IPR036250">
    <property type="entry name" value="AcylCo_DH-like_C"/>
</dbReference>
<dbReference type="Pfam" id="PF02770">
    <property type="entry name" value="Acyl-CoA_dh_M"/>
    <property type="match status" value="1"/>
</dbReference>
<protein>
    <submittedName>
        <fullName evidence="10">Acyl-CoA dehydrogenase</fullName>
    </submittedName>
</protein>
<evidence type="ECO:0000256" key="6">
    <source>
        <dbReference type="RuleBase" id="RU362125"/>
    </source>
</evidence>
<dbReference type="EMBL" id="WTVA01000015">
    <property type="protein sequence ID" value="MZR23303.1"/>
    <property type="molecule type" value="Genomic_DNA"/>
</dbReference>
<dbReference type="GO" id="GO:0003995">
    <property type="term" value="F:acyl-CoA dehydrogenase activity"/>
    <property type="evidence" value="ECO:0007669"/>
    <property type="project" value="TreeGrafter"/>
</dbReference>
<dbReference type="GO" id="GO:0050660">
    <property type="term" value="F:flavin adenine dinucleotide binding"/>
    <property type="evidence" value="ECO:0007669"/>
    <property type="project" value="InterPro"/>
</dbReference>
<dbReference type="InterPro" id="IPR013786">
    <property type="entry name" value="AcylCoA_DH/ox_N"/>
</dbReference>
<dbReference type="Pfam" id="PF02771">
    <property type="entry name" value="Acyl-CoA_dh_N"/>
    <property type="match status" value="1"/>
</dbReference>
<dbReference type="OrthoDB" id="9775090at2"/>
<dbReference type="InterPro" id="IPR046373">
    <property type="entry name" value="Acyl-CoA_Oxase/DH_mid-dom_sf"/>
</dbReference>
<dbReference type="SUPFAM" id="SSF56645">
    <property type="entry name" value="Acyl-CoA dehydrogenase NM domain-like"/>
    <property type="match status" value="1"/>
</dbReference>
<dbReference type="RefSeq" id="WP_161339783.1">
    <property type="nucleotide sequence ID" value="NZ_JBHSDG010000003.1"/>
</dbReference>
<comment type="cofactor">
    <cofactor evidence="1 6">
        <name>FAD</name>
        <dbReference type="ChEBI" id="CHEBI:57692"/>
    </cofactor>
</comment>
<dbReference type="Gene3D" id="1.10.540.10">
    <property type="entry name" value="Acyl-CoA dehydrogenase/oxidase, N-terminal domain"/>
    <property type="match status" value="1"/>
</dbReference>